<name>A0ABW1RKB8_9LACO</name>
<dbReference type="Proteomes" id="UP001596289">
    <property type="component" value="Unassembled WGS sequence"/>
</dbReference>
<comment type="function">
    <text evidence="4 5">Cell division protein that is part of the divisome complex and is recruited early to the Z-ring. Probably stimulates Z-ring formation, perhaps through the cross-linking of FtsZ protofilaments. Its function overlaps with FtsA.</text>
</comment>
<dbReference type="PANTHER" id="PTHR35798:SF1">
    <property type="entry name" value="CELL DIVISION PROTEIN SEPF"/>
    <property type="match status" value="1"/>
</dbReference>
<keyword evidence="2 5" id="KW-0717">Septation</keyword>
<dbReference type="GO" id="GO:0051301">
    <property type="term" value="P:cell division"/>
    <property type="evidence" value="ECO:0007669"/>
    <property type="project" value="UniProtKB-KW"/>
</dbReference>
<evidence type="ECO:0000256" key="1">
    <source>
        <dbReference type="ARBA" id="ARBA00022618"/>
    </source>
</evidence>
<evidence type="ECO:0000256" key="4">
    <source>
        <dbReference type="ARBA" id="ARBA00044936"/>
    </source>
</evidence>
<evidence type="ECO:0000256" key="6">
    <source>
        <dbReference type="SAM" id="MobiDB-lite"/>
    </source>
</evidence>
<gene>
    <name evidence="5" type="primary">sepF</name>
    <name evidence="7" type="ORF">ACFQGP_14425</name>
</gene>
<comment type="subunit">
    <text evidence="5">Homodimer. Interacts with FtsZ.</text>
</comment>
<proteinExistence type="inferred from homology"/>
<dbReference type="Pfam" id="PF04472">
    <property type="entry name" value="SepF"/>
    <property type="match status" value="1"/>
</dbReference>
<comment type="caution">
    <text evidence="7">The sequence shown here is derived from an EMBL/GenBank/DDBJ whole genome shotgun (WGS) entry which is preliminary data.</text>
</comment>
<protein>
    <recommendedName>
        <fullName evidence="5">Cell division protein SepF</fullName>
    </recommendedName>
</protein>
<sequence length="159" mass="17543">MAFGKLNLSKFFGMSDDEDEFYTEPTSQEQKVNESQQPARPANSAKAPQYRATPTANSQKVVPMNAAPTKASKIVIFEPRLYSDVKEAASHLLNSRAVVLSFKRIDQAQAKRIVDFLTGTVFAINGDIERIGDEIFLCTPANFEIDGNLSDILRQDGLG</sequence>
<dbReference type="HAMAP" id="MF_01197">
    <property type="entry name" value="SepF"/>
    <property type="match status" value="1"/>
</dbReference>
<comment type="similarity">
    <text evidence="5">Belongs to the SepF family.</text>
</comment>
<dbReference type="RefSeq" id="WP_125552097.1">
    <property type="nucleotide sequence ID" value="NZ_JBHSSL010000117.1"/>
</dbReference>
<reference evidence="8" key="1">
    <citation type="journal article" date="2019" name="Int. J. Syst. Evol. Microbiol.">
        <title>The Global Catalogue of Microorganisms (GCM) 10K type strain sequencing project: providing services to taxonomists for standard genome sequencing and annotation.</title>
        <authorList>
            <consortium name="The Broad Institute Genomics Platform"/>
            <consortium name="The Broad Institute Genome Sequencing Center for Infectious Disease"/>
            <person name="Wu L."/>
            <person name="Ma J."/>
        </authorList>
    </citation>
    <scope>NUCLEOTIDE SEQUENCE [LARGE SCALE GENOMIC DNA]</scope>
    <source>
        <strain evidence="8">CCM 8904</strain>
    </source>
</reference>
<comment type="subcellular location">
    <subcellularLocation>
        <location evidence="5">Cytoplasm</location>
    </subcellularLocation>
    <text evidence="5">Localizes to the division site, in a FtsZ-dependent manner.</text>
</comment>
<feature type="compositionally biased region" description="Polar residues" evidence="6">
    <location>
        <begin position="24"/>
        <end position="38"/>
    </location>
</feature>
<evidence type="ECO:0000313" key="7">
    <source>
        <dbReference type="EMBL" id="MFC6171754.1"/>
    </source>
</evidence>
<dbReference type="Gene3D" id="3.30.110.150">
    <property type="entry name" value="SepF-like protein"/>
    <property type="match status" value="1"/>
</dbReference>
<keyword evidence="8" id="KW-1185">Reference proteome</keyword>
<organism evidence="7 8">
    <name type="scientific">Loigolactobacillus jiayinensis</name>
    <dbReference type="NCBI Taxonomy" id="2486016"/>
    <lineage>
        <taxon>Bacteria</taxon>
        <taxon>Bacillati</taxon>
        <taxon>Bacillota</taxon>
        <taxon>Bacilli</taxon>
        <taxon>Lactobacillales</taxon>
        <taxon>Lactobacillaceae</taxon>
        <taxon>Loigolactobacillus</taxon>
    </lineage>
</organism>
<evidence type="ECO:0000256" key="2">
    <source>
        <dbReference type="ARBA" id="ARBA00023210"/>
    </source>
</evidence>
<dbReference type="PANTHER" id="PTHR35798">
    <property type="entry name" value="CELL DIVISION PROTEIN SEPF"/>
    <property type="match status" value="1"/>
</dbReference>
<evidence type="ECO:0000313" key="8">
    <source>
        <dbReference type="Proteomes" id="UP001596289"/>
    </source>
</evidence>
<feature type="region of interest" description="Disordered" evidence="6">
    <location>
        <begin position="19"/>
        <end position="64"/>
    </location>
</feature>
<evidence type="ECO:0000256" key="5">
    <source>
        <dbReference type="HAMAP-Rule" id="MF_01197"/>
    </source>
</evidence>
<dbReference type="EMBL" id="JBHSSL010000117">
    <property type="protein sequence ID" value="MFC6171754.1"/>
    <property type="molecule type" value="Genomic_DNA"/>
</dbReference>
<keyword evidence="5" id="KW-0963">Cytoplasm</keyword>
<keyword evidence="3 5" id="KW-0131">Cell cycle</keyword>
<accession>A0ABW1RKB8</accession>
<dbReference type="InterPro" id="IPR023052">
    <property type="entry name" value="Cell_div_SepF"/>
</dbReference>
<dbReference type="InterPro" id="IPR007561">
    <property type="entry name" value="Cell_div_SepF/SepF-rel"/>
</dbReference>
<evidence type="ECO:0000256" key="3">
    <source>
        <dbReference type="ARBA" id="ARBA00023306"/>
    </source>
</evidence>
<dbReference type="InterPro" id="IPR038594">
    <property type="entry name" value="SepF-like_sf"/>
</dbReference>
<keyword evidence="1 5" id="KW-0132">Cell division</keyword>